<keyword evidence="3" id="KW-1185">Reference proteome</keyword>
<gene>
    <name evidence="2" type="ORF">BCF53_102208</name>
</gene>
<dbReference type="OrthoDB" id="5917619at2"/>
<feature type="chain" id="PRO_5020310657" description="MSHA biogenesis protein MshK" evidence="1">
    <location>
        <begin position="31"/>
        <end position="123"/>
    </location>
</feature>
<organism evidence="2 3">
    <name type="scientific">Reinekea marinisedimentorum</name>
    <dbReference type="NCBI Taxonomy" id="230495"/>
    <lineage>
        <taxon>Bacteria</taxon>
        <taxon>Pseudomonadati</taxon>
        <taxon>Pseudomonadota</taxon>
        <taxon>Gammaproteobacteria</taxon>
        <taxon>Oceanospirillales</taxon>
        <taxon>Saccharospirillaceae</taxon>
        <taxon>Reinekea</taxon>
    </lineage>
</organism>
<name>A0A4V2UK84_9GAMM</name>
<protein>
    <recommendedName>
        <fullName evidence="4">MSHA biogenesis protein MshK</fullName>
    </recommendedName>
</protein>
<comment type="caution">
    <text evidence="2">The sequence shown here is derived from an EMBL/GenBank/DDBJ whole genome shotgun (WGS) entry which is preliminary data.</text>
</comment>
<keyword evidence="1" id="KW-0732">Signal</keyword>
<dbReference type="AlphaFoldDB" id="A0A4V2UK84"/>
<accession>A0A4V2UK84</accession>
<evidence type="ECO:0000256" key="1">
    <source>
        <dbReference type="SAM" id="SignalP"/>
    </source>
</evidence>
<sequence>MFNRLRHPALTLASVLTALILGLCSATAFANPMQPDNYQITVKPVVKAAPVPKAPELTSILIIGNIRTAIFSNGEEKKIGETIAGYTVKTIEPTYVVLLRAGKEKTLALSTAGELVIQPANEE</sequence>
<proteinExistence type="predicted"/>
<evidence type="ECO:0000313" key="2">
    <source>
        <dbReference type="EMBL" id="TCS43182.1"/>
    </source>
</evidence>
<reference evidence="2 3" key="1">
    <citation type="submission" date="2019-03" db="EMBL/GenBank/DDBJ databases">
        <title>Genomic Encyclopedia of Archaeal and Bacterial Type Strains, Phase II (KMG-II): from individual species to whole genera.</title>
        <authorList>
            <person name="Goeker M."/>
        </authorList>
    </citation>
    <scope>NUCLEOTIDE SEQUENCE [LARGE SCALE GENOMIC DNA]</scope>
    <source>
        <strain evidence="2 3">DSM 15388</strain>
    </source>
</reference>
<dbReference type="EMBL" id="SLZR01000002">
    <property type="protein sequence ID" value="TCS43182.1"/>
    <property type="molecule type" value="Genomic_DNA"/>
</dbReference>
<evidence type="ECO:0000313" key="3">
    <source>
        <dbReference type="Proteomes" id="UP000295793"/>
    </source>
</evidence>
<dbReference type="Proteomes" id="UP000295793">
    <property type="component" value="Unassembled WGS sequence"/>
</dbReference>
<dbReference type="RefSeq" id="WP_132699866.1">
    <property type="nucleotide sequence ID" value="NZ_SLZR01000002.1"/>
</dbReference>
<evidence type="ECO:0008006" key="4">
    <source>
        <dbReference type="Google" id="ProtNLM"/>
    </source>
</evidence>
<feature type="signal peptide" evidence="1">
    <location>
        <begin position="1"/>
        <end position="30"/>
    </location>
</feature>